<keyword evidence="3" id="KW-1185">Reference proteome</keyword>
<comment type="caution">
    <text evidence="2">The sequence shown here is derived from an EMBL/GenBank/DDBJ whole genome shotgun (WGS) entry which is preliminary data.</text>
</comment>
<protein>
    <submittedName>
        <fullName evidence="2">Uncharacterized protein</fullName>
    </submittedName>
</protein>
<dbReference type="Proteomes" id="UP001291653">
    <property type="component" value="Unassembled WGS sequence"/>
</dbReference>
<sequence length="65" mass="7395">MRQPPSRASELNPLDFGPCDCPNPDCELKNKAPADRPESPALSALRAEIREDNRRRRTLDGLYHH</sequence>
<reference evidence="2 3" key="1">
    <citation type="submission" date="2022-10" db="EMBL/GenBank/DDBJ databases">
        <title>Draft genome sequence of Streptomyces sp. YSPA8.</title>
        <authorList>
            <person name="Moriuchi R."/>
            <person name="Dohra H."/>
            <person name="Yamamura H."/>
            <person name="Kodani S."/>
        </authorList>
    </citation>
    <scope>NUCLEOTIDE SEQUENCE [LARGE SCALE GENOMIC DNA]</scope>
    <source>
        <strain evidence="2 3">YSPA8</strain>
    </source>
</reference>
<dbReference type="EMBL" id="BSBI01000019">
    <property type="protein sequence ID" value="GLF99370.1"/>
    <property type="molecule type" value="Genomic_DNA"/>
</dbReference>
<dbReference type="RefSeq" id="WP_323451307.1">
    <property type="nucleotide sequence ID" value="NZ_BSBI01000019.1"/>
</dbReference>
<proteinExistence type="predicted"/>
<accession>A0ABQ5P9V2</accession>
<organism evidence="2 3">
    <name type="scientific">Streptomyces yaizuensis</name>
    <dbReference type="NCBI Taxonomy" id="2989713"/>
    <lineage>
        <taxon>Bacteria</taxon>
        <taxon>Bacillati</taxon>
        <taxon>Actinomycetota</taxon>
        <taxon>Actinomycetes</taxon>
        <taxon>Kitasatosporales</taxon>
        <taxon>Streptomycetaceae</taxon>
        <taxon>Streptomyces</taxon>
    </lineage>
</organism>
<gene>
    <name evidence="2" type="ORF">SYYSPA8_33755</name>
</gene>
<evidence type="ECO:0000256" key="1">
    <source>
        <dbReference type="SAM" id="MobiDB-lite"/>
    </source>
</evidence>
<name>A0ABQ5P9V2_9ACTN</name>
<evidence type="ECO:0000313" key="2">
    <source>
        <dbReference type="EMBL" id="GLF99370.1"/>
    </source>
</evidence>
<evidence type="ECO:0000313" key="3">
    <source>
        <dbReference type="Proteomes" id="UP001291653"/>
    </source>
</evidence>
<feature type="region of interest" description="Disordered" evidence="1">
    <location>
        <begin position="30"/>
        <end position="49"/>
    </location>
</feature>